<dbReference type="NCBIfam" id="TIGR03891">
    <property type="entry name" value="thiopep_ocin"/>
    <property type="match status" value="1"/>
</dbReference>
<keyword evidence="4" id="KW-1185">Reference proteome</keyword>
<evidence type="ECO:0000313" key="4">
    <source>
        <dbReference type="Proteomes" id="UP000297540"/>
    </source>
</evidence>
<dbReference type="InterPro" id="IPR006827">
    <property type="entry name" value="Lant_deHydtase_N"/>
</dbReference>
<dbReference type="Proteomes" id="UP000297540">
    <property type="component" value="Unassembled WGS sequence"/>
</dbReference>
<evidence type="ECO:0000259" key="1">
    <source>
        <dbReference type="Pfam" id="PF04738"/>
    </source>
</evidence>
<dbReference type="EMBL" id="SOZE01000009">
    <property type="protein sequence ID" value="TFF37693.1"/>
    <property type="molecule type" value="Genomic_DNA"/>
</dbReference>
<sequence>MDMRNYHFFGDLIVRTPFFSYLDYTQVKLKKIINDPYFQEALFLGSPGFYNILAEKHFDSTLLTEREKMSVQRYFNRMCFRPTPFGSFSSFSLTSWGKDETIVLDNKHTELHLNVDQEIVNRLVPLLVNEDPEQNQFICNPALYQWGRDFRFISTTYTNDKRKVYFDLESIENDELTRALFSFCRTVFRSGKEIITHMMKLSGCTTEIARDYLRFLIGAGILMPDTITNIIGKDYLQRILDQPNKVSNLNAVLKDINGNMKSISFPDVGQLKEHADTIYKLLPGSGDQDPGQMFYAGLERGITTGSLSVMIQDQLVDGLKALSALVAPAQPDMLIQFIKDFKVRYEKQKIPLLQAVDPDIGIGYGPGTNSNIDSDLLRFVKFGGRKIDQQPLDWSAVHRLLMKKWNDRAADRSPILLDELDLQSLSTDNTIPSPPSIAALFRTTGDGIYLESLGGVTATALIGRFTAWNKDIHRLSKEIAAVEQFANPEVTFADIGQLSEPHADNINRREHVYAYEIPINVISTLDMDHQIPLSDLLIYVVGDKLVLESLTQQKVVIPRLTSAYNYSRNNLAIFRLLCDLQYQGIQGSYAFSLANYFPGMAYYPRVVYKQTILSPATWYLSTQDLKELQHLSRDDSTAKFRSIIEQLKLPDIVALSKFDQQLVFNIGNETEIIFLVDCLKGGEQAVLQEFFLPNDQTVQTEQGKPLCNQFISFLCKREAVYSGLPNRKDISGLKKQKEYIVGSKWLYLKLYCNPAIANDVLTKKLLPLLKNLDQSELQSWFFIRYRDPGYHIRLRLKIKETAAGTVLTKFKRRLSKSVSYHLIREYQADTYRREMERYGDDMIELIEYYFYGSSELVAQYIKLVRKRTFIYSYHSIAFVSVYELLIRFLPDITERISFLEKMVELFYAEFATDKSLKIDLDQKYRELKTEIISLITNETYYHQLRLLPYAELFSNGIQNILKRVIAFSSKRKHQLLADMVHMHLNRIFVDKQRNQELIVYYCLFKYQLAVRAMTNNKSKPPA</sequence>
<evidence type="ECO:0000259" key="2">
    <source>
        <dbReference type="Pfam" id="PF14028"/>
    </source>
</evidence>
<organism evidence="3 4">
    <name type="scientific">Mucilaginibacter psychrotolerans</name>
    <dbReference type="NCBI Taxonomy" id="1524096"/>
    <lineage>
        <taxon>Bacteria</taxon>
        <taxon>Pseudomonadati</taxon>
        <taxon>Bacteroidota</taxon>
        <taxon>Sphingobacteriia</taxon>
        <taxon>Sphingobacteriales</taxon>
        <taxon>Sphingobacteriaceae</taxon>
        <taxon>Mucilaginibacter</taxon>
    </lineage>
</organism>
<dbReference type="Pfam" id="PF04738">
    <property type="entry name" value="Lant_dehydr_N"/>
    <property type="match status" value="1"/>
</dbReference>
<name>A0A4Y8SF30_9SPHI</name>
<accession>A0A4Y8SF30</accession>
<gene>
    <name evidence="3" type="ORF">E2R66_11030</name>
</gene>
<protein>
    <recommendedName>
        <fullName evidence="5">Lantibiotic dehydratase</fullName>
    </recommendedName>
</protein>
<proteinExistence type="predicted"/>
<dbReference type="AlphaFoldDB" id="A0A4Y8SF30"/>
<comment type="caution">
    <text evidence="3">The sequence shown here is derived from an EMBL/GenBank/DDBJ whole genome shotgun (WGS) entry which is preliminary data.</text>
</comment>
<feature type="domain" description="Lantibiotic dehydratase N-terminal" evidence="1">
    <location>
        <begin position="35"/>
        <end position="668"/>
    </location>
</feature>
<feature type="domain" description="Thiopeptide-type bacteriocin biosynthesis" evidence="2">
    <location>
        <begin position="745"/>
        <end position="1006"/>
    </location>
</feature>
<evidence type="ECO:0000313" key="3">
    <source>
        <dbReference type="EMBL" id="TFF37693.1"/>
    </source>
</evidence>
<evidence type="ECO:0008006" key="5">
    <source>
        <dbReference type="Google" id="ProtNLM"/>
    </source>
</evidence>
<reference evidence="3 4" key="1">
    <citation type="journal article" date="2017" name="Int. J. Syst. Evol. Microbiol.">
        <title>Mucilaginibacterpsychrotolerans sp. nov., isolated from peatlands.</title>
        <authorList>
            <person name="Deng Y."/>
            <person name="Shen L."/>
            <person name="Xu B."/>
            <person name="Liu Y."/>
            <person name="Gu Z."/>
            <person name="Liu H."/>
            <person name="Zhou Y."/>
        </authorList>
    </citation>
    <scope>NUCLEOTIDE SEQUENCE [LARGE SCALE GENOMIC DNA]</scope>
    <source>
        <strain evidence="3 4">NH7-4</strain>
    </source>
</reference>
<dbReference type="InterPro" id="IPR023809">
    <property type="entry name" value="Thiopep_bacteriocin_synth_dom"/>
</dbReference>
<dbReference type="Pfam" id="PF14028">
    <property type="entry name" value="Lant_dehydr_C"/>
    <property type="match status" value="1"/>
</dbReference>